<comment type="caution">
    <text evidence="1">The sequence shown here is derived from an EMBL/GenBank/DDBJ whole genome shotgun (WGS) entry which is preliminary data.</text>
</comment>
<protein>
    <submittedName>
        <fullName evidence="1">Uncharacterized protein</fullName>
    </submittedName>
</protein>
<dbReference type="EMBL" id="JANHOG010001071">
    <property type="protein sequence ID" value="KAJ3545015.1"/>
    <property type="molecule type" value="Genomic_DNA"/>
</dbReference>
<reference evidence="1" key="1">
    <citation type="submission" date="2022-07" db="EMBL/GenBank/DDBJ databases">
        <title>Genome Sequence of Phlebia brevispora.</title>
        <authorList>
            <person name="Buettner E."/>
        </authorList>
    </citation>
    <scope>NUCLEOTIDE SEQUENCE</scope>
    <source>
        <strain evidence="1">MPL23</strain>
    </source>
</reference>
<organism evidence="1 2">
    <name type="scientific">Phlebia brevispora</name>
    <dbReference type="NCBI Taxonomy" id="194682"/>
    <lineage>
        <taxon>Eukaryota</taxon>
        <taxon>Fungi</taxon>
        <taxon>Dikarya</taxon>
        <taxon>Basidiomycota</taxon>
        <taxon>Agaricomycotina</taxon>
        <taxon>Agaricomycetes</taxon>
        <taxon>Polyporales</taxon>
        <taxon>Meruliaceae</taxon>
        <taxon>Phlebia</taxon>
    </lineage>
</organism>
<proteinExistence type="predicted"/>
<gene>
    <name evidence="1" type="ORF">NM688_g5679</name>
</gene>
<sequence length="410" mass="46641">MDDESPERDSRKTRSSTRRRRPLECRSWGRTTGELDSDEEELVFEEQFILRMPPGEDCDRLRKMVAAREISNDVWFKFKDSRRAVLHIGNNLYSAKLVDLPCIVEAQKTLDNKGMFKVADICQMLVVENPIPAEDAITSQSTFNIDEFIWPHGITPPLHYVRKRRFRKRISRRTIETVEQEVERLLEADAAADEVKYDVLENVNPDASDSEFIDNQPTQEPQTPGFMGSEAGETPGREGYEGEGDEGEREGEEGEEDIDEDLAAELDLALGDEDGEEEGDEDEEEEEEEESEEEDEDDDDEIVQTKKLLNEEIRDLEAAVAKKNAEIASSANPLIRRRFEDALRKLQADLDTKRAQRDEMKEKRRLQKEGKSTADVGSEADDEDEDGDDGDNVQGSDLFGEPQNVSMDIG</sequence>
<accession>A0ACC1SRQ8</accession>
<name>A0ACC1SRQ8_9APHY</name>
<dbReference type="Proteomes" id="UP001148662">
    <property type="component" value="Unassembled WGS sequence"/>
</dbReference>
<evidence type="ECO:0000313" key="1">
    <source>
        <dbReference type="EMBL" id="KAJ3545015.1"/>
    </source>
</evidence>
<keyword evidence="2" id="KW-1185">Reference proteome</keyword>
<evidence type="ECO:0000313" key="2">
    <source>
        <dbReference type="Proteomes" id="UP001148662"/>
    </source>
</evidence>